<dbReference type="Gene3D" id="1.20.120.1450">
    <property type="match status" value="1"/>
</dbReference>
<keyword evidence="1" id="KW-0175">Coiled coil</keyword>
<name>A0A9X2CMS3_9BACI</name>
<dbReference type="AlphaFoldDB" id="A0A9X2CMS3"/>
<organism evidence="2 3">
    <name type="scientific">Halalkalibacter alkaliphilus</name>
    <dbReference type="NCBI Taxonomy" id="2917993"/>
    <lineage>
        <taxon>Bacteria</taxon>
        <taxon>Bacillati</taxon>
        <taxon>Bacillota</taxon>
        <taxon>Bacilli</taxon>
        <taxon>Bacillales</taxon>
        <taxon>Bacillaceae</taxon>
        <taxon>Halalkalibacter</taxon>
    </lineage>
</organism>
<gene>
    <name evidence="2" type="ORF">MF646_02095</name>
</gene>
<comment type="caution">
    <text evidence="2">The sequence shown here is derived from an EMBL/GenBank/DDBJ whole genome shotgun (WGS) entry which is preliminary data.</text>
</comment>
<dbReference type="Pfam" id="PF07307">
    <property type="entry name" value="HEPPP_synt_1"/>
    <property type="match status" value="1"/>
</dbReference>
<evidence type="ECO:0000256" key="1">
    <source>
        <dbReference type="SAM" id="Coils"/>
    </source>
</evidence>
<dbReference type="Proteomes" id="UP001139150">
    <property type="component" value="Unassembled WGS sequence"/>
</dbReference>
<protein>
    <submittedName>
        <fullName evidence="2">Heptaprenyl diphosphate synthase component 1</fullName>
    </submittedName>
</protein>
<dbReference type="RefSeq" id="WP_250094836.1">
    <property type="nucleotide sequence ID" value="NZ_JAKRYL010000002.1"/>
</dbReference>
<proteinExistence type="predicted"/>
<dbReference type="InterPro" id="IPR009920">
    <property type="entry name" value="HEPPP_synth_su1"/>
</dbReference>
<accession>A0A9X2CMS3</accession>
<evidence type="ECO:0000313" key="3">
    <source>
        <dbReference type="Proteomes" id="UP001139150"/>
    </source>
</evidence>
<sequence>MNKSNFNEQVTEIKRSFYSLTEHLYLQSYVPEPEIDDDKVRFLIAMMYKRLPITEAKMFTISALLLQAAFDMHDEVSLHPVTSDELRKNRQLTVLAGDHYVSLFYFLLAEKKHVPMIRIFGQSIQEISESKMNLYELEHVRYDDLQHTSAQIESALMQNMAHYFEQLTWKSAIRDFFYLKKLVREKANWLNGKGSVLIDSILRDRLQGEDKLQSIERKIEDMKDRLLTSSKELNSYENFIIEHVDDLLGHSPYQEIAAEEG</sequence>
<dbReference type="EMBL" id="JAKRYL010000002">
    <property type="protein sequence ID" value="MCL7745903.1"/>
    <property type="molecule type" value="Genomic_DNA"/>
</dbReference>
<dbReference type="GO" id="GO:0009234">
    <property type="term" value="P:menaquinone biosynthetic process"/>
    <property type="evidence" value="ECO:0007669"/>
    <property type="project" value="InterPro"/>
</dbReference>
<keyword evidence="3" id="KW-1185">Reference proteome</keyword>
<reference evidence="2" key="1">
    <citation type="submission" date="2022-02" db="EMBL/GenBank/DDBJ databases">
        <title>Halalkalibacter sp. nov. isolated from Lonar Lake, India.</title>
        <authorList>
            <person name="Joshi A."/>
            <person name="Thite S."/>
            <person name="Lodha T."/>
        </authorList>
    </citation>
    <scope>NUCLEOTIDE SEQUENCE</scope>
    <source>
        <strain evidence="2">MEB205</strain>
    </source>
</reference>
<evidence type="ECO:0000313" key="2">
    <source>
        <dbReference type="EMBL" id="MCL7745903.1"/>
    </source>
</evidence>
<feature type="coiled-coil region" evidence="1">
    <location>
        <begin position="205"/>
        <end position="232"/>
    </location>
</feature>